<dbReference type="Proteomes" id="UP000007882">
    <property type="component" value="Chromosome"/>
</dbReference>
<dbReference type="InterPro" id="IPR043991">
    <property type="entry name" value="Gp3-like"/>
</dbReference>
<organism evidence="2 3">
    <name type="scientific">Actinoplanes missouriensis (strain ATCC 14538 / DSM 43046 / CBS 188.64 / JCM 3121 / NBRC 102363 / NCIMB 12654 / NRRL B-3342 / UNCC 431)</name>
    <dbReference type="NCBI Taxonomy" id="512565"/>
    <lineage>
        <taxon>Bacteria</taxon>
        <taxon>Bacillati</taxon>
        <taxon>Actinomycetota</taxon>
        <taxon>Actinomycetes</taxon>
        <taxon>Micromonosporales</taxon>
        <taxon>Micromonosporaceae</taxon>
        <taxon>Actinoplanes</taxon>
    </lineage>
</organism>
<sequence length="397" mass="43216">MRRPPMPIKQLQARLTQVGVIRLGQQLISKKSGKPFPSKLETLRFTSPSKPLIDAVAAAYGGEVKKWDSPTGVQWEVITGAKEIPVLVPPQRIDPNLEHWGNGFRDRMCDGDVEKIRQQPCHCAAAQLAGRPFGPRDICKPTTRMALMLADIPSLGTWKLESHGWNAAAELPTLAASIESAPQPIPARLEVQKREKKDFDPSKGDGEQVESKVFMVPVLHFDWLTPAQAFGGELGAAARAALGAAATQRHAIEAAKVESTRRKFTADEYIAMADDTKNVEQVRALWKDAKDDEALTDEVKAALNAKAAEFAPKPEPTPPPKPQPEPEQPPVDEVVDAEVIPDPDEVWAQIQGVAGENGWNAEQLEQHVVAHLGKPSTVADGLELTRFLDAVKAGEVA</sequence>
<dbReference type="STRING" id="512565.AMIS_21390"/>
<feature type="region of interest" description="Disordered" evidence="1">
    <location>
        <begin position="308"/>
        <end position="331"/>
    </location>
</feature>
<proteinExistence type="predicted"/>
<keyword evidence="3" id="KW-1185">Reference proteome</keyword>
<dbReference type="HOGENOM" id="CLU_723271_0_0_11"/>
<dbReference type="eggNOG" id="ENOG5032FWY">
    <property type="taxonomic scope" value="Bacteria"/>
</dbReference>
<evidence type="ECO:0000313" key="3">
    <source>
        <dbReference type="Proteomes" id="UP000007882"/>
    </source>
</evidence>
<dbReference type="KEGG" id="ams:AMIS_21390"/>
<evidence type="ECO:0000313" key="2">
    <source>
        <dbReference type="EMBL" id="BAL87359.1"/>
    </source>
</evidence>
<dbReference type="Pfam" id="PF18897">
    <property type="entry name" value="Gp3-like"/>
    <property type="match status" value="1"/>
</dbReference>
<dbReference type="PATRIC" id="fig|512565.3.peg.2137"/>
<reference evidence="2 3" key="1">
    <citation type="submission" date="2012-02" db="EMBL/GenBank/DDBJ databases">
        <title>Complete genome sequence of Actinoplanes missouriensis 431 (= NBRC 102363).</title>
        <authorList>
            <person name="Ohnishi Y."/>
            <person name="Ishikawa J."/>
            <person name="Sekine M."/>
            <person name="Hosoyama A."/>
            <person name="Harada T."/>
            <person name="Narita H."/>
            <person name="Hata T."/>
            <person name="Konno Y."/>
            <person name="Tutikane K."/>
            <person name="Fujita N."/>
            <person name="Horinouchi S."/>
            <person name="Hayakawa M."/>
        </authorList>
    </citation>
    <scope>NUCLEOTIDE SEQUENCE [LARGE SCALE GENOMIC DNA]</scope>
    <source>
        <strain evidence="3">ATCC 14538 / DSM 43046 / CBS 188.64 / JCM 3121 / NBRC 102363 / NCIMB 12654 / NRRL B-3342 / UNCC 431</strain>
    </source>
</reference>
<dbReference type="EMBL" id="AP012319">
    <property type="protein sequence ID" value="BAL87359.1"/>
    <property type="molecule type" value="Genomic_DNA"/>
</dbReference>
<evidence type="ECO:0000256" key="1">
    <source>
        <dbReference type="SAM" id="MobiDB-lite"/>
    </source>
</evidence>
<dbReference type="AlphaFoldDB" id="I0H2X2"/>
<name>I0H2X2_ACTM4</name>
<accession>I0H2X2</accession>
<protein>
    <submittedName>
        <fullName evidence="2">Uncharacterized protein</fullName>
    </submittedName>
</protein>
<feature type="compositionally biased region" description="Pro residues" evidence="1">
    <location>
        <begin position="313"/>
        <end position="329"/>
    </location>
</feature>
<gene>
    <name evidence="2" type="ordered locus">AMIS_21390</name>
</gene>